<sequence length="272" mass="31339">MSAEELHLLRDIFSKASGFHLREELKFIAERRLASRLELLGLRDYAAYARYLRFDARGADELETAIDLLVPHETYFFREPVQLRCFEEEVLPLLEKKNERTHGLHVWSAGCSTGEEAYTLSMLLQPRPSLAGWRIDILGTDLSRKALTTARKAEYGSMALRATSTDQRARFFEPLDGGRVKVKAPYRADVRFGQLNLLDAAASSLLPRFDVIFCRNVLIYFDQATRRKVVEHFYERLNDGGYLLLGHSENLLHLSTRFELVQLKGDLVYRRP</sequence>
<dbReference type="Pfam" id="PF03705">
    <property type="entry name" value="CheR_N"/>
    <property type="match status" value="1"/>
</dbReference>
<accession>A0A2W5TNB7</accession>
<organism evidence="7 8">
    <name type="scientific">Archangium gephyra</name>
    <dbReference type="NCBI Taxonomy" id="48"/>
    <lineage>
        <taxon>Bacteria</taxon>
        <taxon>Pseudomonadati</taxon>
        <taxon>Myxococcota</taxon>
        <taxon>Myxococcia</taxon>
        <taxon>Myxococcales</taxon>
        <taxon>Cystobacterineae</taxon>
        <taxon>Archangiaceae</taxon>
        <taxon>Archangium</taxon>
    </lineage>
</organism>
<dbReference type="InterPro" id="IPR029063">
    <property type="entry name" value="SAM-dependent_MTases_sf"/>
</dbReference>
<dbReference type="Gene3D" id="1.10.155.10">
    <property type="entry name" value="Chemotaxis receptor methyltransferase CheR, N-terminal domain"/>
    <property type="match status" value="1"/>
</dbReference>
<evidence type="ECO:0000256" key="2">
    <source>
        <dbReference type="ARBA" id="ARBA00012534"/>
    </source>
</evidence>
<dbReference type="AlphaFoldDB" id="A0A2W5TNB7"/>
<evidence type="ECO:0000256" key="5">
    <source>
        <dbReference type="ARBA" id="ARBA00022691"/>
    </source>
</evidence>
<dbReference type="EMBL" id="QFQP01000011">
    <property type="protein sequence ID" value="PZR12745.1"/>
    <property type="molecule type" value="Genomic_DNA"/>
</dbReference>
<evidence type="ECO:0000259" key="6">
    <source>
        <dbReference type="PROSITE" id="PS50123"/>
    </source>
</evidence>
<dbReference type="InterPro" id="IPR022641">
    <property type="entry name" value="CheR_N"/>
</dbReference>
<evidence type="ECO:0000256" key="3">
    <source>
        <dbReference type="ARBA" id="ARBA00022603"/>
    </source>
</evidence>
<dbReference type="PANTHER" id="PTHR24422:SF10">
    <property type="entry name" value="CHEMOTAXIS PROTEIN METHYLTRANSFERASE 2"/>
    <property type="match status" value="1"/>
</dbReference>
<name>A0A2W5TNB7_9BACT</name>
<evidence type="ECO:0000313" key="7">
    <source>
        <dbReference type="EMBL" id="PZR12745.1"/>
    </source>
</evidence>
<dbReference type="InterPro" id="IPR036804">
    <property type="entry name" value="CheR_N_sf"/>
</dbReference>
<keyword evidence="3" id="KW-0489">Methyltransferase</keyword>
<dbReference type="SUPFAM" id="SSF53335">
    <property type="entry name" value="S-adenosyl-L-methionine-dependent methyltransferases"/>
    <property type="match status" value="1"/>
</dbReference>
<dbReference type="InterPro" id="IPR022642">
    <property type="entry name" value="CheR_C"/>
</dbReference>
<dbReference type="EC" id="2.1.1.80" evidence="2"/>
<protein>
    <recommendedName>
        <fullName evidence="2">protein-glutamate O-methyltransferase</fullName>
        <ecNumber evidence="2">2.1.1.80</ecNumber>
    </recommendedName>
</protein>
<gene>
    <name evidence="7" type="ORF">DI536_14330</name>
</gene>
<evidence type="ECO:0000256" key="4">
    <source>
        <dbReference type="ARBA" id="ARBA00022679"/>
    </source>
</evidence>
<evidence type="ECO:0000256" key="1">
    <source>
        <dbReference type="ARBA" id="ARBA00001541"/>
    </source>
</evidence>
<dbReference type="SUPFAM" id="SSF47757">
    <property type="entry name" value="Chemotaxis receptor methyltransferase CheR, N-terminal domain"/>
    <property type="match status" value="1"/>
</dbReference>
<dbReference type="SMART" id="SM00138">
    <property type="entry name" value="MeTrc"/>
    <property type="match status" value="1"/>
</dbReference>
<dbReference type="GO" id="GO:0008983">
    <property type="term" value="F:protein-glutamate O-methyltransferase activity"/>
    <property type="evidence" value="ECO:0007669"/>
    <property type="project" value="UniProtKB-EC"/>
</dbReference>
<feature type="domain" description="CheR-type methyltransferase" evidence="6">
    <location>
        <begin position="1"/>
        <end position="272"/>
    </location>
</feature>
<comment type="caution">
    <text evidence="7">The sequence shown here is derived from an EMBL/GenBank/DDBJ whole genome shotgun (WGS) entry which is preliminary data.</text>
</comment>
<dbReference type="Proteomes" id="UP000249061">
    <property type="component" value="Unassembled WGS sequence"/>
</dbReference>
<keyword evidence="4" id="KW-0808">Transferase</keyword>
<comment type="catalytic activity">
    <reaction evidence="1">
        <text>L-glutamyl-[protein] + S-adenosyl-L-methionine = [protein]-L-glutamate 5-O-methyl ester + S-adenosyl-L-homocysteine</text>
        <dbReference type="Rhea" id="RHEA:24452"/>
        <dbReference type="Rhea" id="RHEA-COMP:10208"/>
        <dbReference type="Rhea" id="RHEA-COMP:10311"/>
        <dbReference type="ChEBI" id="CHEBI:29973"/>
        <dbReference type="ChEBI" id="CHEBI:57856"/>
        <dbReference type="ChEBI" id="CHEBI:59789"/>
        <dbReference type="ChEBI" id="CHEBI:82795"/>
        <dbReference type="EC" id="2.1.1.80"/>
    </reaction>
</comment>
<dbReference type="Gene3D" id="3.40.50.150">
    <property type="entry name" value="Vaccinia Virus protein VP39"/>
    <property type="match status" value="1"/>
</dbReference>
<evidence type="ECO:0000313" key="8">
    <source>
        <dbReference type="Proteomes" id="UP000249061"/>
    </source>
</evidence>
<dbReference type="CDD" id="cd02440">
    <property type="entry name" value="AdoMet_MTases"/>
    <property type="match status" value="1"/>
</dbReference>
<reference evidence="7 8" key="1">
    <citation type="submission" date="2017-08" db="EMBL/GenBank/DDBJ databases">
        <title>Infants hospitalized years apart are colonized by the same room-sourced microbial strains.</title>
        <authorList>
            <person name="Brooks B."/>
            <person name="Olm M.R."/>
            <person name="Firek B.A."/>
            <person name="Baker R."/>
            <person name="Thomas B.C."/>
            <person name="Morowitz M.J."/>
            <person name="Banfield J.F."/>
        </authorList>
    </citation>
    <scope>NUCLEOTIDE SEQUENCE [LARGE SCALE GENOMIC DNA]</scope>
    <source>
        <strain evidence="7">S2_003_000_R2_14</strain>
    </source>
</reference>
<dbReference type="GO" id="GO:0032259">
    <property type="term" value="P:methylation"/>
    <property type="evidence" value="ECO:0007669"/>
    <property type="project" value="UniProtKB-KW"/>
</dbReference>
<dbReference type="InterPro" id="IPR000780">
    <property type="entry name" value="CheR_MeTrfase"/>
</dbReference>
<proteinExistence type="predicted"/>
<dbReference type="PRINTS" id="PR00996">
    <property type="entry name" value="CHERMTFRASE"/>
</dbReference>
<keyword evidence="5" id="KW-0949">S-adenosyl-L-methionine</keyword>
<dbReference type="InterPro" id="IPR050903">
    <property type="entry name" value="Bact_Chemotaxis_MeTrfase"/>
</dbReference>
<dbReference type="PANTHER" id="PTHR24422">
    <property type="entry name" value="CHEMOTAXIS PROTEIN METHYLTRANSFERASE"/>
    <property type="match status" value="1"/>
</dbReference>
<dbReference type="Pfam" id="PF01739">
    <property type="entry name" value="CheR"/>
    <property type="match status" value="1"/>
</dbReference>
<dbReference type="PROSITE" id="PS50123">
    <property type="entry name" value="CHER"/>
    <property type="match status" value="1"/>
</dbReference>